<name>A0A2S5KWI2_9PROT</name>
<dbReference type="AlphaFoldDB" id="A0A2S5KWI2"/>
<evidence type="ECO:0000313" key="1">
    <source>
        <dbReference type="EMBL" id="PPC79055.1"/>
    </source>
</evidence>
<protein>
    <recommendedName>
        <fullName evidence="3">DUF4845 domain-containing protein</fullName>
    </recommendedName>
</protein>
<proteinExistence type="predicted"/>
<dbReference type="EMBL" id="PRLP01000007">
    <property type="protein sequence ID" value="PPC79055.1"/>
    <property type="molecule type" value="Genomic_DNA"/>
</dbReference>
<dbReference type="OrthoDB" id="6367393at2"/>
<comment type="caution">
    <text evidence="1">The sequence shown here is derived from an EMBL/GenBank/DDBJ whole genome shotgun (WGS) entry which is preliminary data.</text>
</comment>
<evidence type="ECO:0008006" key="3">
    <source>
        <dbReference type="Google" id="ProtNLM"/>
    </source>
</evidence>
<evidence type="ECO:0000313" key="2">
    <source>
        <dbReference type="Proteomes" id="UP000238196"/>
    </source>
</evidence>
<accession>A0A2S5KWI2</accession>
<dbReference type="Pfam" id="PF16137">
    <property type="entry name" value="DUF4845"/>
    <property type="match status" value="1"/>
</dbReference>
<dbReference type="InterPro" id="IPR032314">
    <property type="entry name" value="DUF4845"/>
</dbReference>
<sequence length="120" mass="13364">MYSRQRGATMMTMVNVLFLVVLVILAVKIGPAYLDDRTVNAIITEAVATPDIVAEGSRGLQTSIGKRLDINDIDLPKDALAYSRDGNIWYVDVNYERRIPIVSNLSVVLTFSHHYEAVKP</sequence>
<organism evidence="1 2">
    <name type="scientific">Proteobacteria bacterium 228</name>
    <dbReference type="NCBI Taxonomy" id="2083153"/>
    <lineage>
        <taxon>Bacteria</taxon>
        <taxon>Pseudomonadati</taxon>
        <taxon>Pseudomonadota</taxon>
    </lineage>
</organism>
<dbReference type="Proteomes" id="UP000238196">
    <property type="component" value="Unassembled WGS sequence"/>
</dbReference>
<gene>
    <name evidence="1" type="ORF">C4K68_02575</name>
</gene>
<reference evidence="1 2" key="1">
    <citation type="submission" date="2018-02" db="EMBL/GenBank/DDBJ databases">
        <title>novel marine gammaproteobacteria from coastal saline agro ecosystem.</title>
        <authorList>
            <person name="Krishnan R."/>
            <person name="Ramesh Kumar N."/>
        </authorList>
    </citation>
    <scope>NUCLEOTIDE SEQUENCE [LARGE SCALE GENOMIC DNA]</scope>
    <source>
        <strain evidence="1 2">228</strain>
    </source>
</reference>